<reference evidence="2" key="1">
    <citation type="submission" date="1999-01" db="EMBL/GenBank/DDBJ databases">
        <title>Functional prediction of the coding sequences of 33 new genes deduced by analysis of cDNA clones from human fetal liver.</title>
        <authorList>
            <person name="Zhang C."/>
            <person name="Yu Y."/>
            <person name="Zhang S."/>
            <person name="Wei H."/>
            <person name="Zhou G."/>
            <person name="Bi J."/>
            <person name="Zhang Y."/>
            <person name="Liu M."/>
            <person name="He F."/>
        </authorList>
    </citation>
    <scope>NUCLEOTIDE SEQUENCE</scope>
    <source>
        <tissue evidence="2">Liver</tissue>
    </source>
</reference>
<evidence type="ECO:0000256" key="1">
    <source>
        <dbReference type="SAM" id="SignalP"/>
    </source>
</evidence>
<gene>
    <name evidence="3" type="ORF">hCG_30584</name>
</gene>
<feature type="signal peptide" evidence="1">
    <location>
        <begin position="1"/>
        <end position="22"/>
    </location>
</feature>
<sequence length="65" mass="7484">MRSARILAWLSISLHVISEILPLHVASFPLGLSRRTVRFLHDDPLSRKHKSISCRAFLHPDLEEL</sequence>
<accession>Q9UHU4</accession>
<keyword evidence="1" id="KW-0732">Signal</keyword>
<name>Q9UHU4_HUMAN</name>
<protein>
    <submittedName>
        <fullName evidence="3">HCG30584</fullName>
    </submittedName>
    <submittedName>
        <fullName evidence="2">PRO1600</fullName>
    </submittedName>
</protein>
<proteinExistence type="evidence at transcript level"/>
<dbReference type="EMBL" id="CH471071">
    <property type="protein sequence ID" value="EAW58800.1"/>
    <property type="molecule type" value="Genomic_DNA"/>
</dbReference>
<feature type="chain" id="PRO_5010148879" evidence="1">
    <location>
        <begin position="23"/>
        <end position="65"/>
    </location>
</feature>
<reference evidence="3" key="3">
    <citation type="submission" date="2005-09" db="EMBL/GenBank/DDBJ databases">
        <authorList>
            <person name="Mural R.J."/>
            <person name="Istrail S."/>
            <person name="Sutton G."/>
            <person name="Florea L."/>
            <person name="Halpern A.L."/>
            <person name="Mobarry C.M."/>
            <person name="Lippert R."/>
            <person name="Walenz B."/>
            <person name="Shatkay H."/>
            <person name="Dew I."/>
            <person name="Miller J.R."/>
            <person name="Flanigan M.J."/>
            <person name="Edwards N.J."/>
            <person name="Bolanos R."/>
            <person name="Fasulo D."/>
            <person name="Halldorsson B.V."/>
            <person name="Hannenhalli S."/>
            <person name="Turner R."/>
            <person name="Yooseph S."/>
            <person name="Lu F."/>
            <person name="Nusskern D.R."/>
            <person name="Shue B.C."/>
            <person name="Zheng X.H."/>
            <person name="Zhong F."/>
            <person name="Delcher A.L."/>
            <person name="Huson D.H."/>
            <person name="Kravitz S.A."/>
            <person name="Mouchard L."/>
            <person name="Reinert K."/>
            <person name="Remington K.A."/>
            <person name="Clark A.G."/>
            <person name="Waterman M.S."/>
            <person name="Eichler E.E."/>
            <person name="Adams M.D."/>
            <person name="Hunkapiller M.W."/>
            <person name="Myers E.W."/>
            <person name="Venter J.C."/>
        </authorList>
    </citation>
    <scope>NUCLEOTIDE SEQUENCE</scope>
</reference>
<evidence type="ECO:0000313" key="2">
    <source>
        <dbReference type="EMBL" id="AAF22013.1"/>
    </source>
</evidence>
<dbReference type="EMBL" id="AF118069">
    <property type="protein sequence ID" value="AAF22013.1"/>
    <property type="molecule type" value="mRNA"/>
</dbReference>
<reference evidence="3" key="2">
    <citation type="journal article" date="2001" name="Science">
        <title>The sequence of the human genome.</title>
        <authorList>
            <person name="Venter J.C."/>
            <person name="Adams M.D."/>
            <person name="Myers E.W."/>
            <person name="Li P.W."/>
            <person name="Mural R.J."/>
            <person name="Sutton G.G."/>
            <person name="Smith H.O."/>
            <person name="Yandell M."/>
            <person name="Evans C.A."/>
            <person name="Holt R.A."/>
            <person name="Gocayne J.D."/>
            <person name="Amanatides P."/>
            <person name="Ballew R.M."/>
            <person name="Huson D.H."/>
            <person name="Wortman J.R."/>
            <person name="Zhang Q."/>
            <person name="Kodira C.D."/>
            <person name="Zheng X.H."/>
            <person name="Chen L."/>
            <person name="Skupski M."/>
            <person name="Subramanian G."/>
            <person name="Thomas P.D."/>
            <person name="Zhang J."/>
            <person name="Gabor Miklos G.L."/>
            <person name="Nelson C."/>
            <person name="Broder S."/>
            <person name="Clark A.G."/>
            <person name="Nadeau J."/>
            <person name="McKusick V.A."/>
            <person name="Zinder N."/>
            <person name="Levine A.J."/>
            <person name="Roberts R.J."/>
            <person name="Simon M."/>
            <person name="Slayman C."/>
            <person name="Hunkapiller M."/>
            <person name="Bolanos R."/>
            <person name="Delcher A."/>
            <person name="Dew I."/>
            <person name="Fasulo D."/>
            <person name="Flanigan M."/>
            <person name="Florea L."/>
            <person name="Halpern A."/>
            <person name="Hannenhalli S."/>
            <person name="Kravitz S."/>
            <person name="Levy S."/>
            <person name="Mobarry C."/>
            <person name="Reinert K."/>
            <person name="Remington K."/>
            <person name="Abu-Threideh J."/>
            <person name="Beasley E."/>
            <person name="Biddick K."/>
            <person name="Bonazzi V."/>
            <person name="Brandon R."/>
            <person name="Cargill M."/>
            <person name="Chandramouliswaran I."/>
            <person name="Charlab R."/>
            <person name="Chaturvedi K."/>
            <person name="Deng Z."/>
            <person name="Di Francesco V."/>
            <person name="Dunn P."/>
            <person name="Eilbeck K."/>
            <person name="Evangelista C."/>
            <person name="Gabrielian A.E."/>
            <person name="Gan W."/>
            <person name="Ge W."/>
            <person name="Gong F."/>
            <person name="Gu Z."/>
            <person name="Guan P."/>
            <person name="Heiman T.J."/>
            <person name="Higgins M.E."/>
            <person name="Ji R.R."/>
            <person name="Ke Z."/>
            <person name="Ketchum K.A."/>
            <person name="Lai Z."/>
            <person name="Lei Y."/>
            <person name="Li Z."/>
            <person name="Li J."/>
            <person name="Liang Y."/>
            <person name="Lin X."/>
            <person name="Lu F."/>
            <person name="Merkulov G.V."/>
            <person name="Milshina N."/>
            <person name="Moore H.M."/>
            <person name="Naik A.K."/>
            <person name="Narayan V.A."/>
            <person name="Neelam B."/>
            <person name="Nusskern D."/>
            <person name="Rusch D.B."/>
            <person name="Salzberg S."/>
            <person name="Shao W."/>
            <person name="Shue B."/>
            <person name="Sun J."/>
            <person name="Wang Z."/>
            <person name="Wang A."/>
            <person name="Wang X."/>
            <person name="Wang J."/>
            <person name="Wei M."/>
            <person name="Wides R."/>
            <person name="Xiao C."/>
            <person name="Yan C."/>
            <person name="Yao A."/>
            <person name="Ye J."/>
            <person name="Zhan M."/>
            <person name="Zhang W."/>
            <person name="Zhang H."/>
            <person name="Zhao Q."/>
            <person name="Zheng L."/>
            <person name="Zhong F."/>
            <person name="Zhong W."/>
            <person name="Zhu S."/>
            <person name="Zhao S."/>
            <person name="Gilbert D."/>
            <person name="Baumhueter S."/>
            <person name="Spier G."/>
            <person name="Carter C."/>
            <person name="Cravchik A."/>
            <person name="Woodage T."/>
            <person name="Ali F."/>
            <person name="An H."/>
            <person name="Awe A."/>
            <person name="Baldwin D."/>
            <person name="Baden H."/>
            <person name="Barnstead M."/>
            <person name="Barrow I."/>
            <person name="Beeson K."/>
            <person name="Busam D."/>
            <person name="Carver A."/>
            <person name="Center A."/>
            <person name="Cheng M.L."/>
            <person name="Curry L."/>
            <person name="Danaher S."/>
            <person name="Davenport L."/>
            <person name="Desilets R."/>
            <person name="Dietz S."/>
            <person name="Dodson K."/>
            <person name="Doup L."/>
            <person name="Ferriera S."/>
            <person name="Garg N."/>
            <person name="Gluecksmann A."/>
            <person name="Hart B."/>
            <person name="Haynes J."/>
            <person name="Haynes C."/>
            <person name="Heiner C."/>
            <person name="Hladun S."/>
            <person name="Hostin D."/>
            <person name="Houck J."/>
            <person name="Howland T."/>
            <person name="Ibegwam C."/>
            <person name="Johnson J."/>
            <person name="Kalush F."/>
            <person name="Kline L."/>
            <person name="Koduru S."/>
            <person name="Love A."/>
            <person name="Mann F."/>
            <person name="May D."/>
            <person name="McCawley S."/>
            <person name="McIntosh T."/>
            <person name="McMullen I."/>
            <person name="Moy M."/>
            <person name="Moy L."/>
            <person name="Murphy B."/>
            <person name="Nelson K."/>
            <person name="Pfannkoch C."/>
            <person name="Pratts E."/>
            <person name="Puri V."/>
            <person name="Qureshi H."/>
            <person name="Reardon M."/>
            <person name="Rodriguez R."/>
            <person name="Rogers Y.H."/>
            <person name="Romblad D."/>
            <person name="Ruhfel B."/>
            <person name="Scott R."/>
            <person name="Sitter C."/>
            <person name="Smallwood M."/>
            <person name="Stewart E."/>
            <person name="Strong R."/>
            <person name="Suh E."/>
            <person name="Thomas R."/>
            <person name="Tint N.N."/>
            <person name="Tse S."/>
            <person name="Vech C."/>
            <person name="Wang G."/>
            <person name="Wetter J."/>
            <person name="Williams S."/>
            <person name="Williams M."/>
            <person name="Windsor S."/>
            <person name="Winn-Deen E."/>
            <person name="Wolfe K."/>
            <person name="Zaveri J."/>
            <person name="Zaveri K."/>
            <person name="Abril J.F."/>
            <person name="Guigo R."/>
            <person name="Campbell M.J."/>
            <person name="Sjolander K.V."/>
            <person name="Karlak B."/>
            <person name="Kejariwal A."/>
            <person name="Mi H."/>
            <person name="Lazareva B."/>
            <person name="Hatton T."/>
            <person name="Narechania A."/>
            <person name="Diemer K."/>
            <person name="Muruganujan A."/>
            <person name="Guo N."/>
            <person name="Sato S."/>
            <person name="Bafna V."/>
            <person name="Istrail S."/>
            <person name="Lippert R."/>
            <person name="Schwartz R."/>
            <person name="Walenz B."/>
            <person name="Yooseph S."/>
            <person name="Allen D."/>
            <person name="Basu A."/>
            <person name="Baxendale J."/>
            <person name="Blick L."/>
            <person name="Caminha M."/>
            <person name="Carnes-Stine J."/>
            <person name="Caulk P."/>
            <person name="Chiang Y.H."/>
            <person name="Coyne M."/>
            <person name="Dahlke C."/>
            <person name="Mays A."/>
            <person name="Dombroski M."/>
            <person name="Donnelly M."/>
            <person name="Ely D."/>
            <person name="Esparham S."/>
            <person name="Fosler C."/>
            <person name="Gire H."/>
            <person name="Glanowski S."/>
            <person name="Glasser K."/>
            <person name="Glodek A."/>
            <person name="Gorokhov M."/>
            <person name="Graham K."/>
            <person name="Gropman B."/>
            <person name="Harris M."/>
            <person name="Heil J."/>
            <person name="Henderson S."/>
            <person name="Hoover J."/>
            <person name="Jennings D."/>
            <person name="Jordan C."/>
            <person name="Jordan J."/>
            <person name="Kasha J."/>
            <person name="Kagan L."/>
            <person name="Kraft C."/>
            <person name="Levitsky A."/>
            <person name="Lewis M."/>
            <person name="Liu X."/>
            <person name="Lopez J."/>
            <person name="Ma D."/>
            <person name="Majoros W."/>
            <person name="McDaniel J."/>
            <person name="Murphy S."/>
            <person name="Newman M."/>
            <person name="Nguyen T."/>
            <person name="Nguyen N."/>
            <person name="Nodell M."/>
            <person name="Pan S."/>
            <person name="Peck J."/>
            <person name="Peterson M."/>
            <person name="Rowe W."/>
            <person name="Sanders R."/>
            <person name="Scott J."/>
            <person name="Simpson M."/>
            <person name="Smith T."/>
            <person name="Sprague A."/>
            <person name="Stockwell T."/>
            <person name="Turner R."/>
            <person name="Venter E."/>
            <person name="Wang M."/>
            <person name="Wen M."/>
            <person name="Wu D."/>
            <person name="Wu M."/>
            <person name="Xia A."/>
            <person name="Zandieh A."/>
            <person name="Zhu X."/>
        </authorList>
    </citation>
    <scope>NUCLEOTIDE SEQUENCE</scope>
</reference>
<dbReference type="AlphaFoldDB" id="Q9UHU4"/>
<organism evidence="2">
    <name type="scientific">Homo sapiens</name>
    <name type="common">Human</name>
    <dbReference type="NCBI Taxonomy" id="9606"/>
    <lineage>
        <taxon>Eukaryota</taxon>
        <taxon>Metazoa</taxon>
        <taxon>Chordata</taxon>
        <taxon>Craniata</taxon>
        <taxon>Vertebrata</taxon>
        <taxon>Euteleostomi</taxon>
        <taxon>Mammalia</taxon>
        <taxon>Eutheria</taxon>
        <taxon>Euarchontoglires</taxon>
        <taxon>Primates</taxon>
        <taxon>Haplorrhini</taxon>
        <taxon>Catarrhini</taxon>
        <taxon>Hominidae</taxon>
        <taxon>Homo</taxon>
    </lineage>
</organism>
<evidence type="ECO:0000313" key="3">
    <source>
        <dbReference type="EMBL" id="EAW58800.1"/>
    </source>
</evidence>